<accession>A0A7J8HC96</accession>
<dbReference type="AlphaFoldDB" id="A0A7J8HC96"/>
<reference evidence="1 2" key="1">
    <citation type="journal article" date="2020" name="Nature">
        <title>Six reference-quality genomes reveal evolution of bat adaptations.</title>
        <authorList>
            <person name="Jebb D."/>
            <person name="Huang Z."/>
            <person name="Pippel M."/>
            <person name="Hughes G.M."/>
            <person name="Lavrichenko K."/>
            <person name="Devanna P."/>
            <person name="Winkler S."/>
            <person name="Jermiin L.S."/>
            <person name="Skirmuntt E.C."/>
            <person name="Katzourakis A."/>
            <person name="Burkitt-Gray L."/>
            <person name="Ray D.A."/>
            <person name="Sullivan K.A.M."/>
            <person name="Roscito J.G."/>
            <person name="Kirilenko B.M."/>
            <person name="Davalos L.M."/>
            <person name="Corthals A.P."/>
            <person name="Power M.L."/>
            <person name="Jones G."/>
            <person name="Ransome R.D."/>
            <person name="Dechmann D.K.N."/>
            <person name="Locatelli A.G."/>
            <person name="Puechmaille S.J."/>
            <person name="Fedrigo O."/>
            <person name="Jarvis E.D."/>
            <person name="Hiller M."/>
            <person name="Vernes S.C."/>
            <person name="Myers E.W."/>
            <person name="Teeling E.C."/>
        </authorList>
    </citation>
    <scope>NUCLEOTIDE SEQUENCE [LARGE SCALE GENOMIC DNA]</scope>
    <source>
        <strain evidence="1">MMolMol1</strain>
        <tissue evidence="1">Muscle</tissue>
    </source>
</reference>
<comment type="caution">
    <text evidence="1">The sequence shown here is derived from an EMBL/GenBank/DDBJ whole genome shotgun (WGS) entry which is preliminary data.</text>
</comment>
<gene>
    <name evidence="1" type="ORF">HJG59_011087</name>
</gene>
<organism evidence="1 2">
    <name type="scientific">Molossus molossus</name>
    <name type="common">Pallas' mastiff bat</name>
    <name type="synonym">Vespertilio molossus</name>
    <dbReference type="NCBI Taxonomy" id="27622"/>
    <lineage>
        <taxon>Eukaryota</taxon>
        <taxon>Metazoa</taxon>
        <taxon>Chordata</taxon>
        <taxon>Craniata</taxon>
        <taxon>Vertebrata</taxon>
        <taxon>Euteleostomi</taxon>
        <taxon>Mammalia</taxon>
        <taxon>Eutheria</taxon>
        <taxon>Laurasiatheria</taxon>
        <taxon>Chiroptera</taxon>
        <taxon>Yangochiroptera</taxon>
        <taxon>Molossidae</taxon>
        <taxon>Molossus</taxon>
    </lineage>
</organism>
<dbReference type="InParanoid" id="A0A7J8HC96"/>
<protein>
    <submittedName>
        <fullName evidence="1">Uncharacterized protein</fullName>
    </submittedName>
</protein>
<keyword evidence="2" id="KW-1185">Reference proteome</keyword>
<evidence type="ECO:0000313" key="2">
    <source>
        <dbReference type="Proteomes" id="UP000550707"/>
    </source>
</evidence>
<evidence type="ECO:0000313" key="1">
    <source>
        <dbReference type="EMBL" id="KAF6469710.1"/>
    </source>
</evidence>
<sequence length="131" mass="15147">MSSYCGLRNPSSLQTRLYLLTYFVNRQFLCLQRPENFPFPSVCGPQYISPISQLNTQVGKGTTLSVMRTSYFNLTPFPLKYLSMTGRLRGKEWRQNEFPVKKLAFTGYLSQAWYSAEDFLIHYPNTAHGNL</sequence>
<name>A0A7J8HC96_MOLMO</name>
<dbReference type="EMBL" id="JACASF010000007">
    <property type="protein sequence ID" value="KAF6469710.1"/>
    <property type="molecule type" value="Genomic_DNA"/>
</dbReference>
<proteinExistence type="predicted"/>
<dbReference type="Proteomes" id="UP000550707">
    <property type="component" value="Unassembled WGS sequence"/>
</dbReference>